<evidence type="ECO:0000256" key="1">
    <source>
        <dbReference type="SAM" id="MobiDB-lite"/>
    </source>
</evidence>
<protein>
    <submittedName>
        <fullName evidence="2">Uncharacterized protein</fullName>
    </submittedName>
</protein>
<dbReference type="AlphaFoldDB" id="A0AAV3RXB3"/>
<accession>A0AAV3RXB3</accession>
<comment type="caution">
    <text evidence="2">The sequence shown here is derived from an EMBL/GenBank/DDBJ whole genome shotgun (WGS) entry which is preliminary data.</text>
</comment>
<evidence type="ECO:0000313" key="2">
    <source>
        <dbReference type="EMBL" id="GAA0184501.1"/>
    </source>
</evidence>
<sequence length="94" mass="10767">MVSLINLQEALEKDLEERGSESGENDNAFLANAYLHPIFHSFEEVELEEVKVHKHQTLPVHSPTVSERSSPSPPPHDLEHHDHEDVHQHPRDPD</sequence>
<proteinExistence type="predicted"/>
<feature type="compositionally biased region" description="Basic and acidic residues" evidence="1">
    <location>
        <begin position="76"/>
        <end position="94"/>
    </location>
</feature>
<name>A0AAV3RXB3_LITER</name>
<organism evidence="2 3">
    <name type="scientific">Lithospermum erythrorhizon</name>
    <name type="common">Purple gromwell</name>
    <name type="synonym">Lithospermum officinale var. erythrorhizon</name>
    <dbReference type="NCBI Taxonomy" id="34254"/>
    <lineage>
        <taxon>Eukaryota</taxon>
        <taxon>Viridiplantae</taxon>
        <taxon>Streptophyta</taxon>
        <taxon>Embryophyta</taxon>
        <taxon>Tracheophyta</taxon>
        <taxon>Spermatophyta</taxon>
        <taxon>Magnoliopsida</taxon>
        <taxon>eudicotyledons</taxon>
        <taxon>Gunneridae</taxon>
        <taxon>Pentapetalae</taxon>
        <taxon>asterids</taxon>
        <taxon>lamiids</taxon>
        <taxon>Boraginales</taxon>
        <taxon>Boraginaceae</taxon>
        <taxon>Boraginoideae</taxon>
        <taxon>Lithospermeae</taxon>
        <taxon>Lithospermum</taxon>
    </lineage>
</organism>
<evidence type="ECO:0000313" key="3">
    <source>
        <dbReference type="Proteomes" id="UP001454036"/>
    </source>
</evidence>
<reference evidence="2 3" key="1">
    <citation type="submission" date="2024-01" db="EMBL/GenBank/DDBJ databases">
        <title>The complete chloroplast genome sequence of Lithospermum erythrorhizon: insights into the phylogenetic relationship among Boraginaceae species and the maternal lineages of purple gromwells.</title>
        <authorList>
            <person name="Okada T."/>
            <person name="Watanabe K."/>
        </authorList>
    </citation>
    <scope>NUCLEOTIDE SEQUENCE [LARGE SCALE GENOMIC DNA]</scope>
</reference>
<feature type="region of interest" description="Disordered" evidence="1">
    <location>
        <begin position="54"/>
        <end position="94"/>
    </location>
</feature>
<keyword evidence="3" id="KW-1185">Reference proteome</keyword>
<gene>
    <name evidence="2" type="ORF">LIER_31789</name>
</gene>
<dbReference type="Proteomes" id="UP001454036">
    <property type="component" value="Unassembled WGS sequence"/>
</dbReference>
<dbReference type="EMBL" id="BAABME010011947">
    <property type="protein sequence ID" value="GAA0184501.1"/>
    <property type="molecule type" value="Genomic_DNA"/>
</dbReference>